<evidence type="ECO:0000256" key="1">
    <source>
        <dbReference type="SAM" id="MobiDB-lite"/>
    </source>
</evidence>
<dbReference type="AlphaFoldDB" id="A0A1A9QD58"/>
<reference evidence="3" key="1">
    <citation type="submission" date="2016-04" db="EMBL/GenBank/DDBJ databases">
        <authorList>
            <person name="Quiroz-Castaneda R.E."/>
            <person name="Martinez-Ocampo F."/>
        </authorList>
    </citation>
    <scope>NUCLEOTIDE SEQUENCE [LARGE SCALE GENOMIC DNA]</scope>
    <source>
        <strain evidence="3">INIFAP01</strain>
    </source>
</reference>
<dbReference type="RefSeq" id="WP_187149756.1">
    <property type="nucleotide sequence ID" value="NZ_LWUJ01000010.1"/>
</dbReference>
<accession>A0A1A9QD58</accession>
<dbReference type="SUPFAM" id="SSF69989">
    <property type="entry name" value="C-terminal domain of PLC-beta"/>
    <property type="match status" value="1"/>
</dbReference>
<evidence type="ECO:0000313" key="2">
    <source>
        <dbReference type="EMBL" id="OAL10522.1"/>
    </source>
</evidence>
<feature type="region of interest" description="Disordered" evidence="1">
    <location>
        <begin position="241"/>
        <end position="285"/>
    </location>
</feature>
<feature type="compositionally biased region" description="Basic and acidic residues" evidence="1">
    <location>
        <begin position="265"/>
        <end position="279"/>
    </location>
</feature>
<dbReference type="EMBL" id="LWUJ01000010">
    <property type="protein sequence ID" value="OAL10522.1"/>
    <property type="molecule type" value="Genomic_DNA"/>
</dbReference>
<name>A0A1A9QD58_9MOLU</name>
<feature type="compositionally biased region" description="Basic and acidic residues" evidence="1">
    <location>
        <begin position="241"/>
        <end position="258"/>
    </location>
</feature>
<dbReference type="Proteomes" id="UP000077623">
    <property type="component" value="Unassembled WGS sequence"/>
</dbReference>
<evidence type="ECO:0000313" key="3">
    <source>
        <dbReference type="Proteomes" id="UP000077623"/>
    </source>
</evidence>
<proteinExistence type="predicted"/>
<dbReference type="STRING" id="432608.A6V39_00460"/>
<keyword evidence="3" id="KW-1185">Reference proteome</keyword>
<organism evidence="2 3">
    <name type="scientific">Candidatus Mycoplasma haematobovis</name>
    <dbReference type="NCBI Taxonomy" id="432608"/>
    <lineage>
        <taxon>Bacteria</taxon>
        <taxon>Bacillati</taxon>
        <taxon>Mycoplasmatota</taxon>
        <taxon>Mollicutes</taxon>
        <taxon>Mycoplasmataceae</taxon>
        <taxon>Mycoplasma</taxon>
    </lineage>
</organism>
<sequence length="426" mass="48070">MQLRFTPPLSVRTTGVGFKQGLSVTLTGVTTIGAFTVVTFNSDKARTSIADSFEPIKQLLGDSVFLNGINQLGETLFGWGSSIVASKDAFKEWLNNYFGPDGLKSGAVKLYEKLVAWGEIVYGWFRDKFIEFIKNIPQMVKDWDKLRLSLFKWGTFLGGGGGGALWAMFGSFDNWGKLADLMGNEEFMGAVEKFSELVDKNTDAFKDMGQEAMQEILERIMEEPKDAKEIIEDLLKEQKDMAEKEKKEREEKQQKGEKVEDEEQKEPQLEQEHIKESLKKSKGSPQSKEEVFGYLVGDALKSLMSMPNSFDSPITAIKERAKDAINKYMSNVKEESKKKTKVGKANLEFLEAFGQDEEKQKQFVDELANIAKSAFSIGYQSFDELARAFEKIMQDKFTVPMEGNGEEGEGVDLSNMVKKPAQRKRR</sequence>
<comment type="caution">
    <text evidence="2">The sequence shown here is derived from an EMBL/GenBank/DDBJ whole genome shotgun (WGS) entry which is preliminary data.</text>
</comment>
<gene>
    <name evidence="2" type="ORF">A6V39_00460</name>
</gene>
<feature type="region of interest" description="Disordered" evidence="1">
    <location>
        <begin position="400"/>
        <end position="426"/>
    </location>
</feature>
<protein>
    <submittedName>
        <fullName evidence="2">Uncharacterized protein</fullName>
    </submittedName>
</protein>